<reference evidence="2 3" key="1">
    <citation type="submission" date="2016-04" db="EMBL/GenBank/DDBJ databases">
        <title>Genome analyses suggest a sexual origin of heterokaryosis in a supposedly ancient asexual fungus.</title>
        <authorList>
            <person name="Ropars J."/>
            <person name="Sedzielewska K."/>
            <person name="Noel J."/>
            <person name="Charron P."/>
            <person name="Farinelli L."/>
            <person name="Marton T."/>
            <person name="Kruger M."/>
            <person name="Pelin A."/>
            <person name="Brachmann A."/>
            <person name="Corradi N."/>
        </authorList>
    </citation>
    <scope>NUCLEOTIDE SEQUENCE [LARGE SCALE GENOMIC DNA]</scope>
    <source>
        <strain evidence="2 3">C2</strain>
    </source>
</reference>
<evidence type="ECO:0000313" key="2">
    <source>
        <dbReference type="EMBL" id="PKK77957.1"/>
    </source>
</evidence>
<reference evidence="2 3" key="2">
    <citation type="submission" date="2017-10" db="EMBL/GenBank/DDBJ databases">
        <title>Extensive intraspecific genome diversity in a model arbuscular mycorrhizal fungus.</title>
        <authorList>
            <person name="Chen E.C.H."/>
            <person name="Morin E."/>
            <person name="Baudet D."/>
            <person name="Noel J."/>
            <person name="Ndikumana S."/>
            <person name="Charron P."/>
            <person name="St-Onge C."/>
            <person name="Giorgi J."/>
            <person name="Grigoriev I.V."/>
            <person name="Roux C."/>
            <person name="Martin F.M."/>
            <person name="Corradi N."/>
        </authorList>
    </citation>
    <scope>NUCLEOTIDE SEQUENCE [LARGE SCALE GENOMIC DNA]</scope>
    <source>
        <strain evidence="2 3">C2</strain>
    </source>
</reference>
<feature type="transmembrane region" description="Helical" evidence="1">
    <location>
        <begin position="30"/>
        <end position="48"/>
    </location>
</feature>
<keyword evidence="1" id="KW-0812">Transmembrane</keyword>
<dbReference type="AlphaFoldDB" id="A0A2N1NVL1"/>
<name>A0A2N1NVL1_9GLOM</name>
<evidence type="ECO:0000256" key="1">
    <source>
        <dbReference type="SAM" id="Phobius"/>
    </source>
</evidence>
<proteinExistence type="predicted"/>
<dbReference type="EMBL" id="LLXL01000102">
    <property type="protein sequence ID" value="PKK77957.1"/>
    <property type="molecule type" value="Genomic_DNA"/>
</dbReference>
<comment type="caution">
    <text evidence="2">The sequence shown here is derived from an EMBL/GenBank/DDBJ whole genome shotgun (WGS) entry which is preliminary data.</text>
</comment>
<keyword evidence="1" id="KW-1133">Transmembrane helix</keyword>
<keyword evidence="1" id="KW-0472">Membrane</keyword>
<gene>
    <name evidence="2" type="ORF">RhiirC2_14949</name>
</gene>
<dbReference type="Proteomes" id="UP000233469">
    <property type="component" value="Unassembled WGS sequence"/>
</dbReference>
<sequence>MRIYFDINHINLFHNIINPQKWHCGVYERFFFSCVLYVYVGFFSMFQCDIEMRTVV</sequence>
<evidence type="ECO:0000313" key="3">
    <source>
        <dbReference type="Proteomes" id="UP000233469"/>
    </source>
</evidence>
<accession>A0A2N1NVL1</accession>
<organism evidence="2 3">
    <name type="scientific">Rhizophagus irregularis</name>
    <dbReference type="NCBI Taxonomy" id="588596"/>
    <lineage>
        <taxon>Eukaryota</taxon>
        <taxon>Fungi</taxon>
        <taxon>Fungi incertae sedis</taxon>
        <taxon>Mucoromycota</taxon>
        <taxon>Glomeromycotina</taxon>
        <taxon>Glomeromycetes</taxon>
        <taxon>Glomerales</taxon>
        <taxon>Glomeraceae</taxon>
        <taxon>Rhizophagus</taxon>
    </lineage>
</organism>
<protein>
    <submittedName>
        <fullName evidence="2">Uncharacterized protein</fullName>
    </submittedName>
</protein>